<dbReference type="AlphaFoldDB" id="A0A7Y0Q0Y9"/>
<accession>A0A7Y0Q0Y9</accession>
<proteinExistence type="predicted"/>
<evidence type="ECO:0000313" key="1">
    <source>
        <dbReference type="EMBL" id="NMP21543.1"/>
    </source>
</evidence>
<evidence type="ECO:0000313" key="2">
    <source>
        <dbReference type="Proteomes" id="UP000533476"/>
    </source>
</evidence>
<name>A0A7Y0Q0Y9_9FIRM</name>
<dbReference type="Proteomes" id="UP000533476">
    <property type="component" value="Unassembled WGS sequence"/>
</dbReference>
<dbReference type="Gene3D" id="3.40.30.10">
    <property type="entry name" value="Glutaredoxin"/>
    <property type="match status" value="1"/>
</dbReference>
<dbReference type="EMBL" id="JABBVZ010000009">
    <property type="protein sequence ID" value="NMP21543.1"/>
    <property type="molecule type" value="Genomic_DNA"/>
</dbReference>
<reference evidence="1 2" key="1">
    <citation type="submission" date="2020-04" db="EMBL/GenBank/DDBJ databases">
        <authorList>
            <person name="Zhang R."/>
            <person name="Schippers A."/>
        </authorList>
    </citation>
    <scope>NUCLEOTIDE SEQUENCE [LARGE SCALE GENOMIC DNA]</scope>
    <source>
        <strain evidence="1 2">DSM 109850</strain>
    </source>
</reference>
<dbReference type="InterPro" id="IPR036249">
    <property type="entry name" value="Thioredoxin-like_sf"/>
</dbReference>
<protein>
    <submittedName>
        <fullName evidence="1">Redoxin domain-containing protein</fullName>
    </submittedName>
</protein>
<comment type="caution">
    <text evidence="1">The sequence shown here is derived from an EMBL/GenBank/DDBJ whole genome shotgun (WGS) entry which is preliminary data.</text>
</comment>
<sequence length="101" mass="11189">MQHLQVRLRALGVATYAISGSPLHADRALARHDRIRFPIIQDRTFAIGRDYGVYGGQRMPMDAHAIIVVNAQGRIILAAEPTDMHVPRATIWRAAQHAGGR</sequence>
<keyword evidence="2" id="KW-1185">Reference proteome</keyword>
<organism evidence="1 2">
    <name type="scientific">Sulfobacillus harzensis</name>
    <dbReference type="NCBI Taxonomy" id="2729629"/>
    <lineage>
        <taxon>Bacteria</taxon>
        <taxon>Bacillati</taxon>
        <taxon>Bacillota</taxon>
        <taxon>Clostridia</taxon>
        <taxon>Eubacteriales</taxon>
        <taxon>Clostridiales Family XVII. Incertae Sedis</taxon>
        <taxon>Sulfobacillus</taxon>
    </lineage>
</organism>
<dbReference type="SUPFAM" id="SSF52833">
    <property type="entry name" value="Thioredoxin-like"/>
    <property type="match status" value="1"/>
</dbReference>
<gene>
    <name evidence="1" type="ORF">HIJ39_04110</name>
</gene>